<dbReference type="Gene3D" id="2.60.40.4070">
    <property type="match status" value="1"/>
</dbReference>
<name>X0X313_9ZZZZ</name>
<dbReference type="AlphaFoldDB" id="X0X313"/>
<evidence type="ECO:0000259" key="1">
    <source>
        <dbReference type="Pfam" id="PF13860"/>
    </source>
</evidence>
<feature type="non-terminal residue" evidence="2">
    <location>
        <position position="242"/>
    </location>
</feature>
<feature type="domain" description="FlgD/Vpr Ig-like" evidence="1">
    <location>
        <begin position="6"/>
        <end position="75"/>
    </location>
</feature>
<dbReference type="EMBL" id="BARS01048541">
    <property type="protein sequence ID" value="GAG37604.1"/>
    <property type="molecule type" value="Genomic_DNA"/>
</dbReference>
<dbReference type="InterPro" id="IPR025965">
    <property type="entry name" value="FlgD/Vpr_Ig-like"/>
</dbReference>
<organism evidence="2">
    <name type="scientific">marine sediment metagenome</name>
    <dbReference type="NCBI Taxonomy" id="412755"/>
    <lineage>
        <taxon>unclassified sequences</taxon>
        <taxon>metagenomes</taxon>
        <taxon>ecological metagenomes</taxon>
    </lineage>
</organism>
<accession>X0X313</accession>
<protein>
    <recommendedName>
        <fullName evidence="1">FlgD/Vpr Ig-like domain-containing protein</fullName>
    </recommendedName>
</protein>
<feature type="non-terminal residue" evidence="2">
    <location>
        <position position="1"/>
    </location>
</feature>
<sequence length="242" mass="27297">KSFNPTQGQSAKIRYRLSKKAGVAIKLYDADNNLVMTLEPEGIDKKGYNERSWDGRDHKGNILPPEAYTYTIEARDLAKKQAYVYDIAEETGGRNLTLRELDFDYMTGDITYVLPKAARLRVRVGIKEGGPLLRTLVNREPKKAGRGRIKWDGMDSSGVSNLLGNPDLFANIAAVSLPENSIIVEGKGKPEEIEAHFNLEILDREGSIIPIRVTLDERDKAALINSRFEIIFFVDYVYLFEE</sequence>
<evidence type="ECO:0000313" key="2">
    <source>
        <dbReference type="EMBL" id="GAG37604.1"/>
    </source>
</evidence>
<dbReference type="Pfam" id="PF13860">
    <property type="entry name" value="FlgD_ig"/>
    <property type="match status" value="1"/>
</dbReference>
<comment type="caution">
    <text evidence="2">The sequence shown here is derived from an EMBL/GenBank/DDBJ whole genome shotgun (WGS) entry which is preliminary data.</text>
</comment>
<proteinExistence type="predicted"/>
<gene>
    <name evidence="2" type="ORF">S01H1_72735</name>
</gene>
<reference evidence="2" key="1">
    <citation type="journal article" date="2014" name="Front. Microbiol.">
        <title>High frequency of phylogenetically diverse reductive dehalogenase-homologous genes in deep subseafloor sedimentary metagenomes.</title>
        <authorList>
            <person name="Kawai M."/>
            <person name="Futagami T."/>
            <person name="Toyoda A."/>
            <person name="Takaki Y."/>
            <person name="Nishi S."/>
            <person name="Hori S."/>
            <person name="Arai W."/>
            <person name="Tsubouchi T."/>
            <person name="Morono Y."/>
            <person name="Uchiyama I."/>
            <person name="Ito T."/>
            <person name="Fujiyama A."/>
            <person name="Inagaki F."/>
            <person name="Takami H."/>
        </authorList>
    </citation>
    <scope>NUCLEOTIDE SEQUENCE</scope>
    <source>
        <strain evidence="2">Expedition CK06-06</strain>
    </source>
</reference>